<dbReference type="GO" id="GO:0005737">
    <property type="term" value="C:cytoplasm"/>
    <property type="evidence" value="ECO:0007669"/>
    <property type="project" value="TreeGrafter"/>
</dbReference>
<evidence type="ECO:0000256" key="1">
    <source>
        <dbReference type="ARBA" id="ARBA00010105"/>
    </source>
</evidence>
<dbReference type="AlphaFoldDB" id="A0A899FXJ2"/>
<dbReference type="GO" id="GO:0005634">
    <property type="term" value="C:nucleus"/>
    <property type="evidence" value="ECO:0007669"/>
    <property type="project" value="TreeGrafter"/>
</dbReference>
<reference evidence="2" key="1">
    <citation type="submission" date="2020-06" db="EMBL/GenBank/DDBJ databases">
        <title>Genomes of multiple members of Pneumocystis genus reveal paths to human pathogen Pneumocystis jirovecii.</title>
        <authorList>
            <person name="Cisse O.H."/>
            <person name="Ma L."/>
            <person name="Dekker J."/>
            <person name="Khil P."/>
            <person name="Jo J."/>
            <person name="Brenchley J."/>
            <person name="Blair R."/>
            <person name="Pahar B."/>
            <person name="Chabe M."/>
            <person name="Van Rompay K.A."/>
            <person name="Keesler R."/>
            <person name="Sukura A."/>
            <person name="Hirsch V."/>
            <person name="Kutty G."/>
            <person name="Liu Y."/>
            <person name="Peng L."/>
            <person name="Chen J."/>
            <person name="Song J."/>
            <person name="Weissenbacher-Lang C."/>
            <person name="Xu J."/>
            <person name="Upham N.S."/>
            <person name="Stajich J.E."/>
            <person name="Cuomo C.A."/>
            <person name="Cushion M.T."/>
            <person name="Kovacs J.A."/>
        </authorList>
    </citation>
    <scope>NUCLEOTIDE SEQUENCE</scope>
    <source>
        <strain evidence="2">2A</strain>
    </source>
</reference>
<protein>
    <submittedName>
        <fullName evidence="2">Uncharacterized protein</fullName>
    </submittedName>
</protein>
<dbReference type="InterPro" id="IPR003226">
    <property type="entry name" value="MYG1_exonuclease"/>
</dbReference>
<name>A0A899FXJ2_9ASCO</name>
<dbReference type="OrthoDB" id="10265310at2759"/>
<dbReference type="Pfam" id="PF03690">
    <property type="entry name" value="MYG1_exonuc"/>
    <property type="match status" value="1"/>
</dbReference>
<comment type="similarity">
    <text evidence="1">Belongs to the MYG1 family.</text>
</comment>
<dbReference type="Proteomes" id="UP000663699">
    <property type="component" value="Chromosome 4"/>
</dbReference>
<gene>
    <name evidence="2" type="ORF">MERGE_002309</name>
</gene>
<sequence>MSEIVRSRDPDVLETCDIIVDVHGKYDGIRYFDHHQRFFNETFSENFRTKLSSCGLIFKHFGKRIISERLALDINHPHVDILYVKLYESFLEALDANDNGISAYPQNIKPLFKAQLDLSSLVANFNPRWNQPSDDTVLFNLFLKASDFIGSIFLDQLDYYGKSWIVARELILEAFKKRFEYDSEGRIVVFDEFLPWKSHLAQIEHEFNAIGQILYVLYTDGKDWRVHAVPVAPDSFTSRKNLPEKWRGLRDEILSLECNIQDCIFVHAR</sequence>
<keyword evidence="3" id="KW-1185">Reference proteome</keyword>
<dbReference type="PANTHER" id="PTHR11215">
    <property type="entry name" value="METAL DEPENDENT HYDROLASE - RELATED"/>
    <property type="match status" value="1"/>
</dbReference>
<evidence type="ECO:0000313" key="3">
    <source>
        <dbReference type="Proteomes" id="UP000663699"/>
    </source>
</evidence>
<organism evidence="2 3">
    <name type="scientific">Pneumocystis wakefieldiae</name>
    <dbReference type="NCBI Taxonomy" id="38082"/>
    <lineage>
        <taxon>Eukaryota</taxon>
        <taxon>Fungi</taxon>
        <taxon>Dikarya</taxon>
        <taxon>Ascomycota</taxon>
        <taxon>Taphrinomycotina</taxon>
        <taxon>Pneumocystomycetes</taxon>
        <taxon>Pneumocystaceae</taxon>
        <taxon>Pneumocystis</taxon>
    </lineage>
</organism>
<dbReference type="PANTHER" id="PTHR11215:SF1">
    <property type="entry name" value="MYG1 EXONUCLEASE"/>
    <property type="match status" value="1"/>
</dbReference>
<accession>A0A899FXJ2</accession>
<evidence type="ECO:0000313" key="2">
    <source>
        <dbReference type="EMBL" id="QSL65005.1"/>
    </source>
</evidence>
<dbReference type="EMBL" id="CP054535">
    <property type="protein sequence ID" value="QSL65005.1"/>
    <property type="molecule type" value="Genomic_DNA"/>
</dbReference>
<proteinExistence type="inferred from homology"/>